<dbReference type="InterPro" id="IPR036388">
    <property type="entry name" value="WH-like_DNA-bd_sf"/>
</dbReference>
<organism evidence="5 6">
    <name type="scientific">Ruminococcus flavefaciens</name>
    <dbReference type="NCBI Taxonomy" id="1265"/>
    <lineage>
        <taxon>Bacteria</taxon>
        <taxon>Bacillati</taxon>
        <taxon>Bacillota</taxon>
        <taxon>Clostridia</taxon>
        <taxon>Eubacteriales</taxon>
        <taxon>Oscillospiraceae</taxon>
        <taxon>Ruminococcus</taxon>
    </lineage>
</organism>
<dbReference type="Gene3D" id="1.10.10.10">
    <property type="entry name" value="Winged helix-like DNA-binding domain superfamily/Winged helix DNA-binding domain"/>
    <property type="match status" value="1"/>
</dbReference>
<dbReference type="AlphaFoldDB" id="A0A1K1NVS8"/>
<dbReference type="PROSITE" id="PS50949">
    <property type="entry name" value="HTH_GNTR"/>
    <property type="match status" value="1"/>
</dbReference>
<evidence type="ECO:0000256" key="3">
    <source>
        <dbReference type="ARBA" id="ARBA00023163"/>
    </source>
</evidence>
<dbReference type="GO" id="GO:0003700">
    <property type="term" value="F:DNA-binding transcription factor activity"/>
    <property type="evidence" value="ECO:0007669"/>
    <property type="project" value="InterPro"/>
</dbReference>
<dbReference type="InterPro" id="IPR000524">
    <property type="entry name" value="Tscrpt_reg_HTH_GntR"/>
</dbReference>
<dbReference type="CDD" id="cd07377">
    <property type="entry name" value="WHTH_GntR"/>
    <property type="match status" value="1"/>
</dbReference>
<dbReference type="RefSeq" id="WP_072300474.1">
    <property type="nucleotide sequence ID" value="NZ_CAMIZA010000038.1"/>
</dbReference>
<evidence type="ECO:0000256" key="1">
    <source>
        <dbReference type="ARBA" id="ARBA00023015"/>
    </source>
</evidence>
<gene>
    <name evidence="5" type="ORF">SAMN02910280_2248</name>
</gene>
<dbReference type="EMBL" id="FPIP01000005">
    <property type="protein sequence ID" value="SFW38518.1"/>
    <property type="molecule type" value="Genomic_DNA"/>
</dbReference>
<protein>
    <submittedName>
        <fullName evidence="5">GntR family transcriptional regulator</fullName>
    </submittedName>
</protein>
<dbReference type="Proteomes" id="UP000183461">
    <property type="component" value="Unassembled WGS sequence"/>
</dbReference>
<accession>A0A1K1NVS8</accession>
<keyword evidence="1" id="KW-0805">Transcription regulation</keyword>
<feature type="domain" description="HTH gntR-type" evidence="4">
    <location>
        <begin position="11"/>
        <end position="79"/>
    </location>
</feature>
<dbReference type="PANTHER" id="PTHR38445:SF7">
    <property type="entry name" value="GNTR-FAMILY TRANSCRIPTIONAL REGULATOR"/>
    <property type="match status" value="1"/>
</dbReference>
<dbReference type="SUPFAM" id="SSF46785">
    <property type="entry name" value="Winged helix' DNA-binding domain"/>
    <property type="match status" value="1"/>
</dbReference>
<sequence length="127" mass="14193">MDIIISNSSGEPIYSQISSQIKGLILNGTLKAGDALPSMRTLAQQLRISVITTKRAYEDLERDGFIESYTGKGSFVKGQNTELLREEYLRQTEDLLAQACEKARQCELSLDELKEMLELLYGGAENE</sequence>
<dbReference type="SMART" id="SM00345">
    <property type="entry name" value="HTH_GNTR"/>
    <property type="match status" value="1"/>
</dbReference>
<proteinExistence type="predicted"/>
<dbReference type="GO" id="GO:0003677">
    <property type="term" value="F:DNA binding"/>
    <property type="evidence" value="ECO:0007669"/>
    <property type="project" value="UniProtKB-KW"/>
</dbReference>
<dbReference type="Pfam" id="PF00392">
    <property type="entry name" value="GntR"/>
    <property type="match status" value="1"/>
</dbReference>
<keyword evidence="2" id="KW-0238">DNA-binding</keyword>
<keyword evidence="3" id="KW-0804">Transcription</keyword>
<dbReference type="InterPro" id="IPR036390">
    <property type="entry name" value="WH_DNA-bd_sf"/>
</dbReference>
<dbReference type="PANTHER" id="PTHR38445">
    <property type="entry name" value="HTH-TYPE TRANSCRIPTIONAL REPRESSOR YTRA"/>
    <property type="match status" value="1"/>
</dbReference>
<name>A0A1K1NVS8_RUMFL</name>
<evidence type="ECO:0000313" key="5">
    <source>
        <dbReference type="EMBL" id="SFW38518.1"/>
    </source>
</evidence>
<evidence type="ECO:0000259" key="4">
    <source>
        <dbReference type="PROSITE" id="PS50949"/>
    </source>
</evidence>
<evidence type="ECO:0000256" key="2">
    <source>
        <dbReference type="ARBA" id="ARBA00023125"/>
    </source>
</evidence>
<reference evidence="6" key="1">
    <citation type="submission" date="2016-11" db="EMBL/GenBank/DDBJ databases">
        <authorList>
            <person name="Varghese N."/>
            <person name="Submissions S."/>
        </authorList>
    </citation>
    <scope>NUCLEOTIDE SEQUENCE [LARGE SCALE GENOMIC DNA]</scope>
    <source>
        <strain evidence="6">YL228</strain>
    </source>
</reference>
<evidence type="ECO:0000313" key="6">
    <source>
        <dbReference type="Proteomes" id="UP000183461"/>
    </source>
</evidence>